<dbReference type="EMBL" id="JACHMX010000001">
    <property type="protein sequence ID" value="MBB5856476.1"/>
    <property type="molecule type" value="Genomic_DNA"/>
</dbReference>
<name>A0A841B8W1_9PSEU</name>
<accession>A0A841B8W1</accession>
<evidence type="ECO:0000313" key="2">
    <source>
        <dbReference type="Proteomes" id="UP000580861"/>
    </source>
</evidence>
<evidence type="ECO:0000313" key="1">
    <source>
        <dbReference type="EMBL" id="MBB5856476.1"/>
    </source>
</evidence>
<sequence length="94" mass="10681">MIIDAKCKPLNDRCGVDREDLYQLNSYLTAHKAELGALAYPTLDQQPPPDIQQRNPWLTQQNRAMNFVQLPTTESDCTTALSTLITSRRMDTLD</sequence>
<keyword evidence="1" id="KW-0540">Nuclease</keyword>
<dbReference type="Proteomes" id="UP000580861">
    <property type="component" value="Unassembled WGS sequence"/>
</dbReference>
<organism evidence="1 2">
    <name type="scientific">Amycolatopsis umgeniensis</name>
    <dbReference type="NCBI Taxonomy" id="336628"/>
    <lineage>
        <taxon>Bacteria</taxon>
        <taxon>Bacillati</taxon>
        <taxon>Actinomycetota</taxon>
        <taxon>Actinomycetes</taxon>
        <taxon>Pseudonocardiales</taxon>
        <taxon>Pseudonocardiaceae</taxon>
        <taxon>Amycolatopsis</taxon>
    </lineage>
</organism>
<protein>
    <submittedName>
        <fullName evidence="1">5-methylcytosine-specific restriction endonuclease McrBC regulatory subunit McrC</fullName>
    </submittedName>
</protein>
<dbReference type="RefSeq" id="WP_343072212.1">
    <property type="nucleotide sequence ID" value="NZ_JACHMX010000001.1"/>
</dbReference>
<comment type="caution">
    <text evidence="1">The sequence shown here is derived from an EMBL/GenBank/DDBJ whole genome shotgun (WGS) entry which is preliminary data.</text>
</comment>
<keyword evidence="1" id="KW-0255">Endonuclease</keyword>
<dbReference type="InterPro" id="IPR019292">
    <property type="entry name" value="McrC"/>
</dbReference>
<dbReference type="Pfam" id="PF10117">
    <property type="entry name" value="McrBC"/>
    <property type="match status" value="1"/>
</dbReference>
<gene>
    <name evidence="1" type="ORF">HDA45_006563</name>
</gene>
<keyword evidence="2" id="KW-1185">Reference proteome</keyword>
<proteinExistence type="predicted"/>
<reference evidence="1 2" key="1">
    <citation type="submission" date="2020-08" db="EMBL/GenBank/DDBJ databases">
        <title>Sequencing the genomes of 1000 actinobacteria strains.</title>
        <authorList>
            <person name="Klenk H.-P."/>
        </authorList>
    </citation>
    <scope>NUCLEOTIDE SEQUENCE [LARGE SCALE GENOMIC DNA]</scope>
    <source>
        <strain evidence="1 2">DSM 45272</strain>
    </source>
</reference>
<dbReference type="AlphaFoldDB" id="A0A841B8W1"/>
<dbReference type="GO" id="GO:0004519">
    <property type="term" value="F:endonuclease activity"/>
    <property type="evidence" value="ECO:0007669"/>
    <property type="project" value="UniProtKB-KW"/>
</dbReference>
<keyword evidence="1" id="KW-0378">Hydrolase</keyword>